<feature type="region of interest" description="Disordered" evidence="1">
    <location>
        <begin position="1"/>
        <end position="25"/>
    </location>
</feature>
<sequence length="65" mass="7115">MPCMTRLQAPVRQSPATLRRSDSYANDRVDVVPGETRASATVRHAPNRAAAAPLRVDVEEAVETR</sequence>
<keyword evidence="3" id="KW-1185">Reference proteome</keyword>
<protein>
    <submittedName>
        <fullName evidence="2">Uncharacterized protein</fullName>
    </submittedName>
</protein>
<dbReference type="Proteomes" id="UP000030764">
    <property type="component" value="Unassembled WGS sequence"/>
</dbReference>
<evidence type="ECO:0000313" key="2">
    <source>
        <dbReference type="EMBL" id="KFD46725.1"/>
    </source>
</evidence>
<reference evidence="2 3" key="1">
    <citation type="journal article" date="2014" name="Nat. Genet.">
        <title>Genome and transcriptome of the porcine whipworm Trichuris suis.</title>
        <authorList>
            <person name="Jex A.R."/>
            <person name="Nejsum P."/>
            <person name="Schwarz E.M."/>
            <person name="Hu L."/>
            <person name="Young N.D."/>
            <person name="Hall R.S."/>
            <person name="Korhonen P.K."/>
            <person name="Liao S."/>
            <person name="Thamsborg S."/>
            <person name="Xia J."/>
            <person name="Xu P."/>
            <person name="Wang S."/>
            <person name="Scheerlinck J.P."/>
            <person name="Hofmann A."/>
            <person name="Sternberg P.W."/>
            <person name="Wang J."/>
            <person name="Gasser R.B."/>
        </authorList>
    </citation>
    <scope>NUCLEOTIDE SEQUENCE [LARGE SCALE GENOMIC DNA]</scope>
    <source>
        <strain evidence="2">DCEP-RM93M</strain>
    </source>
</reference>
<organism evidence="2 3">
    <name type="scientific">Trichuris suis</name>
    <name type="common">pig whipworm</name>
    <dbReference type="NCBI Taxonomy" id="68888"/>
    <lineage>
        <taxon>Eukaryota</taxon>
        <taxon>Metazoa</taxon>
        <taxon>Ecdysozoa</taxon>
        <taxon>Nematoda</taxon>
        <taxon>Enoplea</taxon>
        <taxon>Dorylaimia</taxon>
        <taxon>Trichinellida</taxon>
        <taxon>Trichuridae</taxon>
        <taxon>Trichuris</taxon>
    </lineage>
</organism>
<accession>A0A085LP29</accession>
<dbReference type="EMBL" id="KL363356">
    <property type="protein sequence ID" value="KFD46725.1"/>
    <property type="molecule type" value="Genomic_DNA"/>
</dbReference>
<dbReference type="AlphaFoldDB" id="A0A085LP29"/>
<gene>
    <name evidence="2" type="ORF">M513_12388</name>
</gene>
<name>A0A085LP29_9BILA</name>
<evidence type="ECO:0000313" key="3">
    <source>
        <dbReference type="Proteomes" id="UP000030764"/>
    </source>
</evidence>
<evidence type="ECO:0000256" key="1">
    <source>
        <dbReference type="SAM" id="MobiDB-lite"/>
    </source>
</evidence>
<proteinExistence type="predicted"/>